<evidence type="ECO:0000256" key="2">
    <source>
        <dbReference type="ARBA" id="ARBA00022898"/>
    </source>
</evidence>
<name>A0ABS3E1L9_9BACI</name>
<gene>
    <name evidence="4" type="ORF">JF544_19975</name>
</gene>
<dbReference type="GO" id="GO:0008483">
    <property type="term" value="F:transaminase activity"/>
    <property type="evidence" value="ECO:0007669"/>
    <property type="project" value="UniProtKB-KW"/>
</dbReference>
<dbReference type="PANTHER" id="PTHR43713:SF3">
    <property type="entry name" value="GLUTAMATE-1-SEMIALDEHYDE 2,1-AMINOMUTASE 1, CHLOROPLASTIC-RELATED"/>
    <property type="match status" value="1"/>
</dbReference>
<keyword evidence="4" id="KW-0808">Transferase</keyword>
<evidence type="ECO:0000313" key="4">
    <source>
        <dbReference type="EMBL" id="MBN8237498.1"/>
    </source>
</evidence>
<dbReference type="Gene3D" id="3.90.1150.10">
    <property type="entry name" value="Aspartate Aminotransferase, domain 1"/>
    <property type="match status" value="1"/>
</dbReference>
<evidence type="ECO:0000313" key="5">
    <source>
        <dbReference type="Proteomes" id="UP000663970"/>
    </source>
</evidence>
<dbReference type="PROSITE" id="PS00600">
    <property type="entry name" value="AA_TRANSFER_CLASS_3"/>
    <property type="match status" value="1"/>
</dbReference>
<comment type="similarity">
    <text evidence="3">Belongs to the class-III pyridoxal-phosphate-dependent aminotransferase family.</text>
</comment>
<dbReference type="InterPro" id="IPR015421">
    <property type="entry name" value="PyrdxlP-dep_Trfase_major"/>
</dbReference>
<comment type="caution">
    <text evidence="4">The sequence shown here is derived from an EMBL/GenBank/DDBJ whole genome shotgun (WGS) entry which is preliminary data.</text>
</comment>
<accession>A0ABS3E1L9</accession>
<dbReference type="PANTHER" id="PTHR43713">
    <property type="entry name" value="GLUTAMATE-1-SEMIALDEHYDE 2,1-AMINOMUTASE"/>
    <property type="match status" value="1"/>
</dbReference>
<dbReference type="RefSeq" id="WP_206936304.1">
    <property type="nucleotide sequence ID" value="NZ_JAEKJY010000011.1"/>
</dbReference>
<keyword evidence="4" id="KW-0032">Aminotransferase</keyword>
<keyword evidence="2 3" id="KW-0663">Pyridoxal phosphate</keyword>
<dbReference type="CDD" id="cd00610">
    <property type="entry name" value="OAT_like"/>
    <property type="match status" value="1"/>
</dbReference>
<dbReference type="Pfam" id="PF00202">
    <property type="entry name" value="Aminotran_3"/>
    <property type="match status" value="1"/>
</dbReference>
<reference evidence="4 5" key="1">
    <citation type="submission" date="2020-12" db="EMBL/GenBank/DDBJ databases">
        <title>Oil enriched cultivation method for isolating marine PHA-producing bacteria.</title>
        <authorList>
            <person name="Zheng W."/>
            <person name="Yu S."/>
            <person name="Huang Y."/>
        </authorList>
    </citation>
    <scope>NUCLEOTIDE SEQUENCE [LARGE SCALE GENOMIC DNA]</scope>
    <source>
        <strain evidence="4 5">SY-2-6</strain>
    </source>
</reference>
<dbReference type="InterPro" id="IPR015424">
    <property type="entry name" value="PyrdxlP-dep_Trfase"/>
</dbReference>
<comment type="cofactor">
    <cofactor evidence="1">
        <name>pyridoxal 5'-phosphate</name>
        <dbReference type="ChEBI" id="CHEBI:597326"/>
    </cofactor>
</comment>
<protein>
    <submittedName>
        <fullName evidence="4">Aspartate aminotransferase family protein</fullName>
    </submittedName>
</protein>
<dbReference type="EMBL" id="JAEKJY010000011">
    <property type="protein sequence ID" value="MBN8237498.1"/>
    <property type="molecule type" value="Genomic_DNA"/>
</dbReference>
<evidence type="ECO:0000256" key="1">
    <source>
        <dbReference type="ARBA" id="ARBA00001933"/>
    </source>
</evidence>
<dbReference type="SUPFAM" id="SSF53383">
    <property type="entry name" value="PLP-dependent transferases"/>
    <property type="match status" value="1"/>
</dbReference>
<dbReference type="Proteomes" id="UP000663970">
    <property type="component" value="Unassembled WGS sequence"/>
</dbReference>
<organism evidence="4 5">
    <name type="scientific">Halobacillus kuroshimensis</name>
    <dbReference type="NCBI Taxonomy" id="302481"/>
    <lineage>
        <taxon>Bacteria</taxon>
        <taxon>Bacillati</taxon>
        <taxon>Bacillota</taxon>
        <taxon>Bacilli</taxon>
        <taxon>Bacillales</taxon>
        <taxon>Bacillaceae</taxon>
        <taxon>Halobacillus</taxon>
    </lineage>
</organism>
<dbReference type="InterPro" id="IPR049704">
    <property type="entry name" value="Aminotrans_3_PPA_site"/>
</dbReference>
<sequence>MQQSAEAYARAEKVIPGGVTANIKYFDPHPIFMKKAAGSHLYDADGNHYVDYLLSYGALIHGHGHPSIKKAVIRQMEEDGTTIYGTPHEGEVEMAEQLCSLYPGMERVRYTNSGLEATLLALRVAKAYTGRPKIAKFEGHYHGGYDQVLWSIHPDEQEAGDAEEPNPVPESSGLPEYYQDHTIILPFNDLESTERILRRHAGEISALMMEPVQGGYIPADQSFMDGVRRVTKELGILLIMDEVKTGFRLSLGGAQKTYGIIPDLTALGKVLGGGFPVGAVGGAEHVMEVLNPKRSYDVMSGSSSDQPRALFHSGTYNGHPTVLAAGMATIDLLQQRGVMEDLMTKTHKLRKHLEDLYKVMGVPMKTVGTGSIFNVMMTDGDIRNYRDLQHVDMTFRKRVDERLLQLGVYTKPLNRYSMSTVHTEADIQFTVDAHEKAVKNVKG</sequence>
<dbReference type="InterPro" id="IPR015422">
    <property type="entry name" value="PyrdxlP-dep_Trfase_small"/>
</dbReference>
<dbReference type="InterPro" id="IPR005814">
    <property type="entry name" value="Aminotrans_3"/>
</dbReference>
<evidence type="ECO:0000256" key="3">
    <source>
        <dbReference type="RuleBase" id="RU003560"/>
    </source>
</evidence>
<dbReference type="Gene3D" id="3.40.640.10">
    <property type="entry name" value="Type I PLP-dependent aspartate aminotransferase-like (Major domain)"/>
    <property type="match status" value="1"/>
</dbReference>
<proteinExistence type="inferred from homology"/>
<keyword evidence="5" id="KW-1185">Reference proteome</keyword>